<name>A0A8W8MHX6_MAGGI</name>
<sequence length="864" mass="98725">MTSSSEKKVPYFVRQPTELSVAKIHDRRLPSVQSKRSKKEERSISAKSNSAAASSDKRFRPSSDGFQWRRSSSLTNWSLSVPRPDTHSGHRLTVKNLIFHRKSTGSDRRVHFKHDLYSNSRTPSPCSTLEDFEVHRPRFQAISGPKRFSEGDVLEARHQQSLDAADQKSHLNKFRNVTKATIFRDTAQSLSNRLKGRRISEIDEQLTMDVRGEGRRGTVHGSQLYVVSDGGRLSRRIDEPISKQRLSTLLSATLKAKEEEKKNMLRRLQTVSRVVGRVCALQKIVMQRNANDTVYQSQLKDIGSSPVNEKNTYGANRIDVSYFKANRQMRMSQRGLQILSKPSDQRTTDDIRYATNALRNVKYIAEFPLRIQESLARVGYVECYEPKRFIVKEGGAPENAYIVLYGSIVTAILDDHKLSATSIDVLIKRGQPFGEIGVFKNQRRGGSNITNEYTEVLRIPAEEYKKIFMGGVQTNPVNDPFLMKFGFLRHWPLKCLKEEPGKYFVTYFQRNVILTRNSNKSDWIYLVKEGSLRVLKRLEKVKPIVSKRSGEYTMTAHPSGYFSFLSRTEDFDRYVSYHDIRLPSPLHMETDYGDEYGDPHYTPGTPRHKKAQSLVKRLDSVLRPHTTGRMIITPGSERLTSADQSPRSTVSDSPASKSPKTQASESSREKTDSPVLSSITEGELATDGKKRIGLKTIFTDLDVGAKTTEELRPRQVRISPMMEEHDVPLPEANKETEWVHVQTLTKDQTFGLQYVMFEKENKPQPSFVVISNGAEVVQISRSLFISKLDFNARERLRSEVSPYPTDDELQSNLTTRVNWEAYKDIVLHQIICDKNKRRPSSQLKYRPMKFNPSKHTLAKSVYSK</sequence>
<accession>A0A8W8MHX6</accession>
<evidence type="ECO:0000259" key="2">
    <source>
        <dbReference type="PROSITE" id="PS50042"/>
    </source>
</evidence>
<feature type="region of interest" description="Disordered" evidence="1">
    <location>
        <begin position="23"/>
        <end position="67"/>
    </location>
</feature>
<dbReference type="Proteomes" id="UP000005408">
    <property type="component" value="Unassembled WGS sequence"/>
</dbReference>
<dbReference type="InterPro" id="IPR018490">
    <property type="entry name" value="cNMP-bd_dom_sf"/>
</dbReference>
<feature type="region of interest" description="Disordered" evidence="1">
    <location>
        <begin position="591"/>
        <end position="612"/>
    </location>
</feature>
<dbReference type="EnsemblMetazoa" id="G33275.1">
    <property type="protein sequence ID" value="G33275.1:cds"/>
    <property type="gene ID" value="G33275"/>
</dbReference>
<dbReference type="SUPFAM" id="SSF51206">
    <property type="entry name" value="cAMP-binding domain-like"/>
    <property type="match status" value="2"/>
</dbReference>
<evidence type="ECO:0000256" key="1">
    <source>
        <dbReference type="SAM" id="MobiDB-lite"/>
    </source>
</evidence>
<proteinExistence type="predicted"/>
<dbReference type="PROSITE" id="PS50042">
    <property type="entry name" value="CNMP_BINDING_3"/>
    <property type="match status" value="1"/>
</dbReference>
<dbReference type="CDD" id="cd00038">
    <property type="entry name" value="CAP_ED"/>
    <property type="match status" value="1"/>
</dbReference>
<dbReference type="Pfam" id="PF00027">
    <property type="entry name" value="cNMP_binding"/>
    <property type="match status" value="1"/>
</dbReference>
<protein>
    <recommendedName>
        <fullName evidence="2">Cyclic nucleotide-binding domain-containing protein</fullName>
    </recommendedName>
</protein>
<dbReference type="PANTHER" id="PTHR23011">
    <property type="entry name" value="CYCLIC NUCLEOTIDE-BINDING DOMAIN CONTAINING PROTEIN"/>
    <property type="match status" value="1"/>
</dbReference>
<feature type="compositionally biased region" description="Low complexity" evidence="1">
    <location>
        <begin position="45"/>
        <end position="54"/>
    </location>
</feature>
<feature type="region of interest" description="Disordered" evidence="1">
    <location>
        <begin position="625"/>
        <end position="682"/>
    </location>
</feature>
<dbReference type="PANTHER" id="PTHR23011:SF28">
    <property type="entry name" value="CYCLIC NUCLEOTIDE-BINDING DOMAIN CONTAINING PROTEIN"/>
    <property type="match status" value="1"/>
</dbReference>
<dbReference type="Gene3D" id="2.60.120.10">
    <property type="entry name" value="Jelly Rolls"/>
    <property type="match status" value="1"/>
</dbReference>
<dbReference type="OrthoDB" id="166212at2759"/>
<dbReference type="AlphaFoldDB" id="A0A8W8MHX6"/>
<evidence type="ECO:0000313" key="4">
    <source>
        <dbReference type="Proteomes" id="UP000005408"/>
    </source>
</evidence>
<dbReference type="InterPro" id="IPR014710">
    <property type="entry name" value="RmlC-like_jellyroll"/>
</dbReference>
<dbReference type="InterPro" id="IPR000595">
    <property type="entry name" value="cNMP-bd_dom"/>
</dbReference>
<keyword evidence="4" id="KW-1185">Reference proteome</keyword>
<feature type="compositionally biased region" description="Polar residues" evidence="1">
    <location>
        <begin position="638"/>
        <end position="665"/>
    </location>
</feature>
<feature type="domain" description="Cyclic nucleotide-binding" evidence="2">
    <location>
        <begin position="384"/>
        <end position="469"/>
    </location>
</feature>
<reference evidence="3" key="1">
    <citation type="submission" date="2022-08" db="UniProtKB">
        <authorList>
            <consortium name="EnsemblMetazoa"/>
        </authorList>
    </citation>
    <scope>IDENTIFICATION</scope>
    <source>
        <strain evidence="3">05x7-T-G4-1.051#20</strain>
    </source>
</reference>
<evidence type="ECO:0000313" key="3">
    <source>
        <dbReference type="EnsemblMetazoa" id="G33275.1:cds"/>
    </source>
</evidence>
<organism evidence="3 4">
    <name type="scientific">Magallana gigas</name>
    <name type="common">Pacific oyster</name>
    <name type="synonym">Crassostrea gigas</name>
    <dbReference type="NCBI Taxonomy" id="29159"/>
    <lineage>
        <taxon>Eukaryota</taxon>
        <taxon>Metazoa</taxon>
        <taxon>Spiralia</taxon>
        <taxon>Lophotrochozoa</taxon>
        <taxon>Mollusca</taxon>
        <taxon>Bivalvia</taxon>
        <taxon>Autobranchia</taxon>
        <taxon>Pteriomorphia</taxon>
        <taxon>Ostreida</taxon>
        <taxon>Ostreoidea</taxon>
        <taxon>Ostreidae</taxon>
        <taxon>Magallana</taxon>
    </lineage>
</organism>